<dbReference type="PANTHER" id="PTHR38095">
    <property type="entry name" value="ANAEROBIC DIMETHYL SULFOXIDE REDUCTASE CHAIN YNFH"/>
    <property type="match status" value="1"/>
</dbReference>
<keyword evidence="2" id="KW-0560">Oxidoreductase</keyword>
<gene>
    <name evidence="2" type="ORF">QFW77_01950</name>
</gene>
<evidence type="ECO:0000256" key="1">
    <source>
        <dbReference type="SAM" id="Phobius"/>
    </source>
</evidence>
<feature type="transmembrane region" description="Helical" evidence="1">
    <location>
        <begin position="154"/>
        <end position="179"/>
    </location>
</feature>
<keyword evidence="1" id="KW-0812">Transmembrane</keyword>
<dbReference type="PANTHER" id="PTHR38095:SF1">
    <property type="entry name" value="ANAEROBIC DIMETHYL SULFOXIDE REDUCTASE CHAIN YNFH"/>
    <property type="match status" value="1"/>
</dbReference>
<feature type="transmembrane region" description="Helical" evidence="1">
    <location>
        <begin position="115"/>
        <end position="142"/>
    </location>
</feature>
<evidence type="ECO:0000313" key="3">
    <source>
        <dbReference type="Proteomes" id="UP001156940"/>
    </source>
</evidence>
<feature type="transmembrane region" description="Helical" evidence="1">
    <location>
        <begin position="259"/>
        <end position="278"/>
    </location>
</feature>
<feature type="transmembrane region" description="Helical" evidence="1">
    <location>
        <begin position="185"/>
        <end position="206"/>
    </location>
</feature>
<name>A0ABT6J4M6_9GAMM</name>
<keyword evidence="1" id="KW-0472">Membrane</keyword>
<keyword evidence="1" id="KW-1133">Transmembrane helix</keyword>
<dbReference type="RefSeq" id="WP_280572525.1">
    <property type="nucleotide sequence ID" value="NZ_JARXRM010000010.1"/>
</dbReference>
<dbReference type="Pfam" id="PF04976">
    <property type="entry name" value="DmsC"/>
    <property type="match status" value="1"/>
</dbReference>
<dbReference type="GO" id="GO:0016491">
    <property type="term" value="F:oxidoreductase activity"/>
    <property type="evidence" value="ECO:0007669"/>
    <property type="project" value="UniProtKB-KW"/>
</dbReference>
<proteinExistence type="predicted"/>
<reference evidence="2 3" key="1">
    <citation type="submission" date="2023-04" db="EMBL/GenBank/DDBJ databases">
        <title>Luteimonas endophyticus RD2P54.</title>
        <authorList>
            <person name="Sun J.-Q."/>
        </authorList>
    </citation>
    <scope>NUCLEOTIDE SEQUENCE [LARGE SCALE GENOMIC DNA]</scope>
    <source>
        <strain evidence="2 3">RD2P54</strain>
    </source>
</reference>
<feature type="transmembrane region" description="Helical" evidence="1">
    <location>
        <begin position="46"/>
        <end position="68"/>
    </location>
</feature>
<keyword evidence="3" id="KW-1185">Reference proteome</keyword>
<protein>
    <submittedName>
        <fullName evidence="2">Dimethyl sulfoxide reductase anchor subunit</fullName>
        <ecNumber evidence="2">1.8.5.3</ecNumber>
    </submittedName>
</protein>
<accession>A0ABT6J4M6</accession>
<evidence type="ECO:0000313" key="2">
    <source>
        <dbReference type="EMBL" id="MDH5821759.1"/>
    </source>
</evidence>
<dbReference type="EC" id="1.8.5.3" evidence="2"/>
<comment type="caution">
    <text evidence="2">The sequence shown here is derived from an EMBL/GenBank/DDBJ whole genome shotgun (WGS) entry which is preliminary data.</text>
</comment>
<organism evidence="2 3">
    <name type="scientific">Luteimonas endophytica</name>
    <dbReference type="NCBI Taxonomy" id="3042023"/>
    <lineage>
        <taxon>Bacteria</taxon>
        <taxon>Pseudomonadati</taxon>
        <taxon>Pseudomonadota</taxon>
        <taxon>Gammaproteobacteria</taxon>
        <taxon>Lysobacterales</taxon>
        <taxon>Lysobacteraceae</taxon>
        <taxon>Luteimonas</taxon>
    </lineage>
</organism>
<sequence>MHPALSVIFFTTLSGAGYGLLAWLGLSVLLLHARADVMPALSSLQLWALLLGLVLSTAGLLSSLAHLGRPLRAWRAISQWRTSWLSREGLLALATPLPALALGLMLLWVEPGPGRAIGLGLCGLLLTGLALATVACTAMIYASLPPIPAWRHPLVVPVYLLFALLTGLALLFWLMALLLPPAGTGAAMPATLAVLGALLLACKWLYWREIDRQAPPATRGDAVGLPGRSVSVFERPHTEASFVTREMAFAVARRHALRLRWLASALLLAAPAAAWAVATALPVPVAPLLGTVAAALLAAAFVERWLFFAEARHVVTLYY</sequence>
<dbReference type="EMBL" id="JARXRM010000010">
    <property type="protein sequence ID" value="MDH5821759.1"/>
    <property type="molecule type" value="Genomic_DNA"/>
</dbReference>
<dbReference type="InterPro" id="IPR007059">
    <property type="entry name" value="DmsC"/>
</dbReference>
<feature type="transmembrane region" description="Helical" evidence="1">
    <location>
        <begin position="7"/>
        <end position="26"/>
    </location>
</feature>
<dbReference type="Proteomes" id="UP001156940">
    <property type="component" value="Unassembled WGS sequence"/>
</dbReference>
<feature type="transmembrane region" description="Helical" evidence="1">
    <location>
        <begin position="284"/>
        <end position="302"/>
    </location>
</feature>
<feature type="transmembrane region" description="Helical" evidence="1">
    <location>
        <begin position="89"/>
        <end position="109"/>
    </location>
</feature>